<feature type="compositionally biased region" description="Gly residues" evidence="1">
    <location>
        <begin position="202"/>
        <end position="211"/>
    </location>
</feature>
<dbReference type="AlphaFoldDB" id="A0A5C5WAB5"/>
<protein>
    <recommendedName>
        <fullName evidence="5">Autotransporter-associated beta strand repeat protein</fullName>
    </recommendedName>
</protein>
<feature type="signal peptide" evidence="2">
    <location>
        <begin position="1"/>
        <end position="28"/>
    </location>
</feature>
<dbReference type="EMBL" id="SJPH01000002">
    <property type="protein sequence ID" value="TWT47610.1"/>
    <property type="molecule type" value="Genomic_DNA"/>
</dbReference>
<evidence type="ECO:0000313" key="3">
    <source>
        <dbReference type="EMBL" id="TWT47610.1"/>
    </source>
</evidence>
<evidence type="ECO:0000313" key="4">
    <source>
        <dbReference type="Proteomes" id="UP000318995"/>
    </source>
</evidence>
<keyword evidence="2" id="KW-0732">Signal</keyword>
<comment type="caution">
    <text evidence="3">The sequence shown here is derived from an EMBL/GenBank/DDBJ whole genome shotgun (WGS) entry which is preliminary data.</text>
</comment>
<feature type="compositionally biased region" description="Low complexity" evidence="1">
    <location>
        <begin position="190"/>
        <end position="201"/>
    </location>
</feature>
<evidence type="ECO:0000256" key="1">
    <source>
        <dbReference type="SAM" id="MobiDB-lite"/>
    </source>
</evidence>
<feature type="chain" id="PRO_5022957454" description="Autotransporter-associated beta strand repeat protein" evidence="2">
    <location>
        <begin position="29"/>
        <end position="742"/>
    </location>
</feature>
<proteinExistence type="predicted"/>
<accession>A0A5C5WAB5</accession>
<keyword evidence="4" id="KW-1185">Reference proteome</keyword>
<dbReference type="OrthoDB" id="223814at2"/>
<feature type="compositionally biased region" description="Gly residues" evidence="1">
    <location>
        <begin position="157"/>
        <end position="167"/>
    </location>
</feature>
<dbReference type="Proteomes" id="UP000318995">
    <property type="component" value="Unassembled WGS sequence"/>
</dbReference>
<dbReference type="RefSeq" id="WP_146572343.1">
    <property type="nucleotide sequence ID" value="NZ_SJPH01000002.1"/>
</dbReference>
<feature type="region of interest" description="Disordered" evidence="1">
    <location>
        <begin position="142"/>
        <end position="211"/>
    </location>
</feature>
<sequence length="742" mass="74580" precursor="true">MQRRFYDRYLLQTIAYLAGLLFSSPAFAQPLDPLDFASLGTLNLPAGDYTIDTDTLKIFDNTAPGVPLFTGVADDQNGQADYFDGVWDPVANPGQLGIPEIAVFTFDGIDLQPSANIKITGRRAIALLSHGDATIATPLSVDGDDIPGFAPTTPTPGGRGGPGGFDGGASLAAPSPPPHLPGEGPGGGLEYPAPTANFADDGGAGSFGGRGSGSNQLQIDLSGATYGDLTTVLQGGSGGANLTTFFGNQEGAGGGGAIEINALGGLTINAAISARGGTGAGSAAASGSGSGGGIRLIGKEVALNADVNAIGGGFSSASNGGGGRVYVEGLIDLMGLTIGDLGVAATADIDVKSNHANPDGTPLGGRSLANYGVITLSPETTLVSYGESVTFGQIVTAAIATENYEIAVRDTRFRSGAVGTIEAAGHINGDKIELAGETATLTGVGTLTNKSQITGTGRVEVPTINATGGTINTTADTLTFTQLVTNTAGAEINAIGSTLSFDGGLDSHGEINLINSTVNGDIVNDGVASLAGTNNFTGTVSGNGSFTGTGLASFAGALAPGNSLSTMSFDGDLVLEPTATLEIEIASPSSHDRVEIGGVATLEGDLEVTLIDGFTPSVGDIFDFLFASGGANGEFGGVSLPNLLAQGLDWQLNPGGATLFLEVVPALDGDFNADGMVDAADYTVWRDGLDTTFTPNDYDVWAGNYGATAATFSNAVPEPTASLLSFVAINTGWLSRRRVPIR</sequence>
<name>A0A5C5WAB5_9BACT</name>
<feature type="compositionally biased region" description="Low complexity" evidence="1">
    <location>
        <begin position="147"/>
        <end position="156"/>
    </location>
</feature>
<organism evidence="3 4">
    <name type="scientific">Botrimarina hoheduenensis</name>
    <dbReference type="NCBI Taxonomy" id="2528000"/>
    <lineage>
        <taxon>Bacteria</taxon>
        <taxon>Pseudomonadati</taxon>
        <taxon>Planctomycetota</taxon>
        <taxon>Planctomycetia</taxon>
        <taxon>Pirellulales</taxon>
        <taxon>Lacipirellulaceae</taxon>
        <taxon>Botrimarina</taxon>
    </lineage>
</organism>
<evidence type="ECO:0008006" key="5">
    <source>
        <dbReference type="Google" id="ProtNLM"/>
    </source>
</evidence>
<reference evidence="3 4" key="1">
    <citation type="submission" date="2019-02" db="EMBL/GenBank/DDBJ databases">
        <title>Deep-cultivation of Planctomycetes and their phenomic and genomic characterization uncovers novel biology.</title>
        <authorList>
            <person name="Wiegand S."/>
            <person name="Jogler M."/>
            <person name="Boedeker C."/>
            <person name="Pinto D."/>
            <person name="Vollmers J."/>
            <person name="Rivas-Marin E."/>
            <person name="Kohn T."/>
            <person name="Peeters S.H."/>
            <person name="Heuer A."/>
            <person name="Rast P."/>
            <person name="Oberbeckmann S."/>
            <person name="Bunk B."/>
            <person name="Jeske O."/>
            <person name="Meyerdierks A."/>
            <person name="Storesund J.E."/>
            <person name="Kallscheuer N."/>
            <person name="Luecker S."/>
            <person name="Lage O.M."/>
            <person name="Pohl T."/>
            <person name="Merkel B.J."/>
            <person name="Hornburger P."/>
            <person name="Mueller R.-W."/>
            <person name="Bruemmer F."/>
            <person name="Labrenz M."/>
            <person name="Spormann A.M."/>
            <person name="Op Den Camp H."/>
            <person name="Overmann J."/>
            <person name="Amann R."/>
            <person name="Jetten M.S.M."/>
            <person name="Mascher T."/>
            <person name="Medema M.H."/>
            <person name="Devos D.P."/>
            <person name="Kaster A.-K."/>
            <person name="Ovreas L."/>
            <person name="Rohde M."/>
            <person name="Galperin M.Y."/>
            <person name="Jogler C."/>
        </authorList>
    </citation>
    <scope>NUCLEOTIDE SEQUENCE [LARGE SCALE GENOMIC DNA]</scope>
    <source>
        <strain evidence="3 4">Pla111</strain>
    </source>
</reference>
<evidence type="ECO:0000256" key="2">
    <source>
        <dbReference type="SAM" id="SignalP"/>
    </source>
</evidence>
<gene>
    <name evidence="3" type="ORF">Pla111_12250</name>
</gene>